<dbReference type="RefSeq" id="WP_143382055.1">
    <property type="nucleotide sequence ID" value="NZ_CP041637.1"/>
</dbReference>
<sequence>MDTSLSDLHIKELTTAVELLENPSIAAKITNVIGMPIEKAIDFLPDNWQVNIAKITQKSLTKATEAAIWSLDDVQVEQPSNVWHKFGAALSGGVGGFFGLAGLAVELPVSTTIMLRSIADIARSQGESISDYDTKLACMEVFALGGESSTDDDAESGYFIVRAALANSITEASRFVATKKITEESAPALVKFIVNVATRFNVIVTEKAAAQAIPAIGAIGGGIINTLFIDHFQDVAKGHFIVRKLERIYGKEVIESWYNSVLELSETNKD</sequence>
<dbReference type="Proteomes" id="UP000319209">
    <property type="component" value="Chromosome"/>
</dbReference>
<dbReference type="OrthoDB" id="1238772at2"/>
<accession>A0A516GUF1</accession>
<reference evidence="1 2" key="1">
    <citation type="submission" date="2019-07" db="EMBL/GenBank/DDBJ databases">
        <title>Genome sequencing for Formosa sp. PS13.</title>
        <authorList>
            <person name="Park S.-J."/>
        </authorList>
    </citation>
    <scope>NUCLEOTIDE SEQUENCE [LARGE SCALE GENOMIC DNA]</scope>
    <source>
        <strain evidence="1 2">PS13</strain>
    </source>
</reference>
<evidence type="ECO:0000313" key="2">
    <source>
        <dbReference type="Proteomes" id="UP000319209"/>
    </source>
</evidence>
<dbReference type="KEGG" id="fop:FNB79_14580"/>
<keyword evidence="2" id="KW-1185">Reference proteome</keyword>
<dbReference type="PANTHER" id="PTHR41260:SF1">
    <property type="entry name" value="PROTEIN ECSC"/>
    <property type="match status" value="1"/>
</dbReference>
<dbReference type="EMBL" id="CP041637">
    <property type="protein sequence ID" value="QDO95147.1"/>
    <property type="molecule type" value="Genomic_DNA"/>
</dbReference>
<organism evidence="1 2">
    <name type="scientific">Formosa sediminum</name>
    <dbReference type="NCBI Taxonomy" id="2594004"/>
    <lineage>
        <taxon>Bacteria</taxon>
        <taxon>Pseudomonadati</taxon>
        <taxon>Bacteroidota</taxon>
        <taxon>Flavobacteriia</taxon>
        <taxon>Flavobacteriales</taxon>
        <taxon>Flavobacteriaceae</taxon>
        <taxon>Formosa</taxon>
    </lineage>
</organism>
<dbReference type="PANTHER" id="PTHR41260">
    <property type="entry name" value="PROTEIN ECSC"/>
    <property type="match status" value="1"/>
</dbReference>
<protein>
    <submittedName>
        <fullName evidence="1">EcsC family protein</fullName>
    </submittedName>
</protein>
<name>A0A516GUF1_9FLAO</name>
<dbReference type="Pfam" id="PF12787">
    <property type="entry name" value="EcsC"/>
    <property type="match status" value="1"/>
</dbReference>
<evidence type="ECO:0000313" key="1">
    <source>
        <dbReference type="EMBL" id="QDO95147.1"/>
    </source>
</evidence>
<gene>
    <name evidence="1" type="ORF">FNB79_14580</name>
</gene>
<dbReference type="AlphaFoldDB" id="A0A516GUF1"/>
<proteinExistence type="predicted"/>
<dbReference type="InterPro" id="IPR024787">
    <property type="entry name" value="EcsC"/>
</dbReference>